<dbReference type="Gene3D" id="2.30.130.10">
    <property type="entry name" value="PUA domain"/>
    <property type="match status" value="1"/>
</dbReference>
<name>A0ABW4LIB3_9MICO</name>
<feature type="domain" description="tRNA pseudouridylate synthase B C-terminal" evidence="8">
    <location>
        <begin position="175"/>
        <end position="203"/>
    </location>
</feature>
<sequence>MPAPGILLVDKPLGPTSHDLVSRVRRLAGTRRVGHAGTLDPAATGLLLLGVEGATRLLTYLVGLDKTYEATIRLGWGTTTDDAEGVPTSAPAEVGEEVLARLPEEVARLTGELDQVPSSVSAVHVDGRRAHELVRAGERVELPARRVTVQRFDVVAVRGAEVDVVVDCSSGTYIRALARDLGGALGVGGHLTALRRTRVGPFEVGEAGPLEPPLRLLDPAAVAARLFPVLELEAAAATALRQGKRPEVEQEDAAVAAAVDPDGALVGLARVERGRAAVLMNLPQVAS</sequence>
<dbReference type="InterPro" id="IPR014780">
    <property type="entry name" value="tRNA_psdUridine_synth_TruB"/>
</dbReference>
<comment type="similarity">
    <text evidence="2 5">Belongs to the pseudouridine synthase TruB family. Type 1 subfamily.</text>
</comment>
<feature type="domain" description="tRNA pseudouridine synthase II TruB subfamily 2 C-terminal" evidence="7">
    <location>
        <begin position="227"/>
        <end position="282"/>
    </location>
</feature>
<comment type="caution">
    <text evidence="9">The sequence shown here is derived from an EMBL/GenBank/DDBJ whole genome shotgun (WGS) entry which is preliminary data.</text>
</comment>
<dbReference type="Proteomes" id="UP001597347">
    <property type="component" value="Unassembled WGS sequence"/>
</dbReference>
<dbReference type="HAMAP" id="MF_01080">
    <property type="entry name" value="TruB_bact"/>
    <property type="match status" value="1"/>
</dbReference>
<dbReference type="PANTHER" id="PTHR13767">
    <property type="entry name" value="TRNA-PSEUDOURIDINE SYNTHASE"/>
    <property type="match status" value="1"/>
</dbReference>
<keyword evidence="4 5" id="KW-0413">Isomerase</keyword>
<dbReference type="InterPro" id="IPR032819">
    <property type="entry name" value="TruB_C"/>
</dbReference>
<dbReference type="InterPro" id="IPR036974">
    <property type="entry name" value="PUA_sf"/>
</dbReference>
<dbReference type="InterPro" id="IPR002501">
    <property type="entry name" value="PsdUridine_synth_N"/>
</dbReference>
<evidence type="ECO:0000256" key="3">
    <source>
        <dbReference type="ARBA" id="ARBA00022694"/>
    </source>
</evidence>
<feature type="active site" description="Nucleophile" evidence="5">
    <location>
        <position position="40"/>
    </location>
</feature>
<dbReference type="Pfam" id="PF16198">
    <property type="entry name" value="TruB_C_2"/>
    <property type="match status" value="1"/>
</dbReference>
<evidence type="ECO:0000313" key="9">
    <source>
        <dbReference type="EMBL" id="MFD1722664.1"/>
    </source>
</evidence>
<evidence type="ECO:0000256" key="4">
    <source>
        <dbReference type="ARBA" id="ARBA00023235"/>
    </source>
</evidence>
<comment type="catalytic activity">
    <reaction evidence="1 5">
        <text>uridine(55) in tRNA = pseudouridine(55) in tRNA</text>
        <dbReference type="Rhea" id="RHEA:42532"/>
        <dbReference type="Rhea" id="RHEA-COMP:10101"/>
        <dbReference type="Rhea" id="RHEA-COMP:10102"/>
        <dbReference type="ChEBI" id="CHEBI:65314"/>
        <dbReference type="ChEBI" id="CHEBI:65315"/>
        <dbReference type="EC" id="5.4.99.25"/>
    </reaction>
</comment>
<evidence type="ECO:0000256" key="2">
    <source>
        <dbReference type="ARBA" id="ARBA00005642"/>
    </source>
</evidence>
<organism evidence="9 10">
    <name type="scientific">Amnibacterium endophyticum</name>
    <dbReference type="NCBI Taxonomy" id="2109337"/>
    <lineage>
        <taxon>Bacteria</taxon>
        <taxon>Bacillati</taxon>
        <taxon>Actinomycetota</taxon>
        <taxon>Actinomycetes</taxon>
        <taxon>Micrococcales</taxon>
        <taxon>Microbacteriaceae</taxon>
        <taxon>Amnibacterium</taxon>
    </lineage>
</organism>
<reference evidence="10" key="1">
    <citation type="journal article" date="2019" name="Int. J. Syst. Evol. Microbiol.">
        <title>The Global Catalogue of Microorganisms (GCM) 10K type strain sequencing project: providing services to taxonomists for standard genome sequencing and annotation.</title>
        <authorList>
            <consortium name="The Broad Institute Genomics Platform"/>
            <consortium name="The Broad Institute Genome Sequencing Center for Infectious Disease"/>
            <person name="Wu L."/>
            <person name="Ma J."/>
        </authorList>
    </citation>
    <scope>NUCLEOTIDE SEQUENCE [LARGE SCALE GENOMIC DNA]</scope>
    <source>
        <strain evidence="10">CGMCC 1.12471</strain>
    </source>
</reference>
<dbReference type="RefSeq" id="WP_377935966.1">
    <property type="nucleotide sequence ID" value="NZ_JBHUEA010000024.1"/>
</dbReference>
<feature type="domain" description="Pseudouridine synthase II N-terminal" evidence="6">
    <location>
        <begin position="25"/>
        <end position="174"/>
    </location>
</feature>
<proteinExistence type="inferred from homology"/>
<dbReference type="SUPFAM" id="SSF55120">
    <property type="entry name" value="Pseudouridine synthase"/>
    <property type="match status" value="1"/>
</dbReference>
<dbReference type="Gene3D" id="3.30.2350.10">
    <property type="entry name" value="Pseudouridine synthase"/>
    <property type="match status" value="1"/>
</dbReference>
<evidence type="ECO:0000259" key="6">
    <source>
        <dbReference type="Pfam" id="PF01509"/>
    </source>
</evidence>
<protein>
    <recommendedName>
        <fullName evidence="5">tRNA pseudouridine synthase B</fullName>
        <ecNumber evidence="5">5.4.99.25</ecNumber>
    </recommendedName>
    <alternativeName>
        <fullName evidence="5">tRNA pseudouridine(55) synthase</fullName>
        <shortName evidence="5">Psi55 synthase</shortName>
    </alternativeName>
    <alternativeName>
        <fullName evidence="5">tRNA pseudouridylate synthase</fullName>
    </alternativeName>
    <alternativeName>
        <fullName evidence="5">tRNA-uridine isomerase</fullName>
    </alternativeName>
</protein>
<dbReference type="InterPro" id="IPR015225">
    <property type="entry name" value="tRNA_psdUridine_synth_fam2_C"/>
</dbReference>
<evidence type="ECO:0000313" key="10">
    <source>
        <dbReference type="Proteomes" id="UP001597347"/>
    </source>
</evidence>
<dbReference type="CDD" id="cd02573">
    <property type="entry name" value="PseudoU_synth_EcTruB"/>
    <property type="match status" value="1"/>
</dbReference>
<evidence type="ECO:0000259" key="7">
    <source>
        <dbReference type="Pfam" id="PF09142"/>
    </source>
</evidence>
<dbReference type="EC" id="5.4.99.25" evidence="5"/>
<dbReference type="NCBIfam" id="TIGR00431">
    <property type="entry name" value="TruB"/>
    <property type="match status" value="1"/>
</dbReference>
<accession>A0ABW4LIB3</accession>
<keyword evidence="10" id="KW-1185">Reference proteome</keyword>
<keyword evidence="3 5" id="KW-0819">tRNA processing</keyword>
<evidence type="ECO:0000259" key="8">
    <source>
        <dbReference type="Pfam" id="PF16198"/>
    </source>
</evidence>
<dbReference type="EMBL" id="JBHUEA010000024">
    <property type="protein sequence ID" value="MFD1722664.1"/>
    <property type="molecule type" value="Genomic_DNA"/>
</dbReference>
<dbReference type="InterPro" id="IPR020103">
    <property type="entry name" value="PsdUridine_synth_cat_dom_sf"/>
</dbReference>
<dbReference type="Pfam" id="PF09142">
    <property type="entry name" value="TruB_C"/>
    <property type="match status" value="1"/>
</dbReference>
<dbReference type="GO" id="GO:0160148">
    <property type="term" value="F:tRNA pseudouridine(55) synthase activity"/>
    <property type="evidence" value="ECO:0007669"/>
    <property type="project" value="UniProtKB-EC"/>
</dbReference>
<dbReference type="Pfam" id="PF01509">
    <property type="entry name" value="TruB_N"/>
    <property type="match status" value="1"/>
</dbReference>
<comment type="function">
    <text evidence="5">Responsible for synthesis of pseudouridine from uracil-55 in the psi GC loop of transfer RNAs.</text>
</comment>
<gene>
    <name evidence="5 9" type="primary">truB</name>
    <name evidence="9" type="ORF">ACFSBI_14000</name>
</gene>
<evidence type="ECO:0000256" key="1">
    <source>
        <dbReference type="ARBA" id="ARBA00000385"/>
    </source>
</evidence>
<evidence type="ECO:0000256" key="5">
    <source>
        <dbReference type="HAMAP-Rule" id="MF_01080"/>
    </source>
</evidence>
<dbReference type="PANTHER" id="PTHR13767:SF2">
    <property type="entry name" value="PSEUDOURIDYLATE SYNTHASE TRUB1"/>
    <property type="match status" value="1"/>
</dbReference>